<comment type="pathway">
    <text evidence="1">Carbohydrate degradation.</text>
</comment>
<evidence type="ECO:0000256" key="5">
    <source>
        <dbReference type="ARBA" id="ARBA00023277"/>
    </source>
</evidence>
<feature type="domain" description="Glucose-6-phosphate dehydrogenase C-terminal" evidence="7">
    <location>
        <begin position="86"/>
        <end position="207"/>
    </location>
</feature>
<evidence type="ECO:0000256" key="4">
    <source>
        <dbReference type="ARBA" id="ARBA00023002"/>
    </source>
</evidence>
<organism evidence="8 9">
    <name type="scientific">Polarella glacialis</name>
    <name type="common">Dinoflagellate</name>
    <dbReference type="NCBI Taxonomy" id="89957"/>
    <lineage>
        <taxon>Eukaryota</taxon>
        <taxon>Sar</taxon>
        <taxon>Alveolata</taxon>
        <taxon>Dinophyceae</taxon>
        <taxon>Suessiales</taxon>
        <taxon>Suessiaceae</taxon>
        <taxon>Polarella</taxon>
    </lineage>
</organism>
<keyword evidence="4" id="KW-0560">Oxidoreductase</keyword>
<evidence type="ECO:0000256" key="3">
    <source>
        <dbReference type="ARBA" id="ARBA00022857"/>
    </source>
</evidence>
<keyword evidence="5" id="KW-0119">Carbohydrate metabolism</keyword>
<evidence type="ECO:0000313" key="8">
    <source>
        <dbReference type="EMBL" id="CAE8629604.1"/>
    </source>
</evidence>
<name>A0A813GWP8_POLGL</name>
<reference evidence="8" key="1">
    <citation type="submission" date="2021-02" db="EMBL/GenBank/DDBJ databases">
        <authorList>
            <person name="Dougan E. K."/>
            <person name="Rhodes N."/>
            <person name="Thang M."/>
            <person name="Chan C."/>
        </authorList>
    </citation>
    <scope>NUCLEOTIDE SEQUENCE</scope>
</reference>
<proteinExistence type="predicted"/>
<feature type="region of interest" description="Disordered" evidence="6">
    <location>
        <begin position="187"/>
        <end position="219"/>
    </location>
</feature>
<dbReference type="EMBL" id="CAJNNV010029668">
    <property type="protein sequence ID" value="CAE8629604.1"/>
    <property type="molecule type" value="Genomic_DNA"/>
</dbReference>
<dbReference type="OrthoDB" id="60984at2759"/>
<dbReference type="PANTHER" id="PTHR23429">
    <property type="entry name" value="GLUCOSE-6-PHOSPHATE 1-DEHYDROGENASE G6PD"/>
    <property type="match status" value="1"/>
</dbReference>
<dbReference type="SUPFAM" id="SSF55347">
    <property type="entry name" value="Glyceraldehyde-3-phosphate dehydrogenase-like, C-terminal domain"/>
    <property type="match status" value="1"/>
</dbReference>
<dbReference type="InterPro" id="IPR001282">
    <property type="entry name" value="G6P_DH"/>
</dbReference>
<dbReference type="GO" id="GO:0006006">
    <property type="term" value="P:glucose metabolic process"/>
    <property type="evidence" value="ECO:0007669"/>
    <property type="project" value="InterPro"/>
</dbReference>
<dbReference type="AlphaFoldDB" id="A0A813GWP8"/>
<protein>
    <recommendedName>
        <fullName evidence="2">glucose-6-phosphate dehydrogenase (NADP(+))</fullName>
        <ecNumber evidence="2">1.1.1.49</ecNumber>
    </recommendedName>
</protein>
<evidence type="ECO:0000256" key="2">
    <source>
        <dbReference type="ARBA" id="ARBA00013019"/>
    </source>
</evidence>
<comment type="caution">
    <text evidence="8">The sequence shown here is derived from an EMBL/GenBank/DDBJ whole genome shotgun (WGS) entry which is preliminary data.</text>
</comment>
<dbReference type="Proteomes" id="UP000654075">
    <property type="component" value="Unassembled WGS sequence"/>
</dbReference>
<gene>
    <name evidence="8" type="ORF">PGLA1383_LOCUS46034</name>
</gene>
<keyword evidence="3" id="KW-0521">NADP</keyword>
<keyword evidence="9" id="KW-1185">Reference proteome</keyword>
<evidence type="ECO:0000256" key="6">
    <source>
        <dbReference type="SAM" id="MobiDB-lite"/>
    </source>
</evidence>
<dbReference type="GO" id="GO:0009051">
    <property type="term" value="P:pentose-phosphate shunt, oxidative branch"/>
    <property type="evidence" value="ECO:0007669"/>
    <property type="project" value="TreeGrafter"/>
</dbReference>
<evidence type="ECO:0000313" key="9">
    <source>
        <dbReference type="Proteomes" id="UP000654075"/>
    </source>
</evidence>
<dbReference type="Pfam" id="PF02781">
    <property type="entry name" value="G6PD_C"/>
    <property type="match status" value="1"/>
</dbReference>
<dbReference type="EC" id="1.1.1.49" evidence="2"/>
<evidence type="ECO:0000259" key="7">
    <source>
        <dbReference type="Pfam" id="PF02781"/>
    </source>
</evidence>
<evidence type="ECO:0000256" key="1">
    <source>
        <dbReference type="ARBA" id="ARBA00004921"/>
    </source>
</evidence>
<dbReference type="PANTHER" id="PTHR23429:SF0">
    <property type="entry name" value="GLUCOSE-6-PHOSPHATE 1-DEHYDROGENASE"/>
    <property type="match status" value="1"/>
</dbReference>
<accession>A0A813GWP8</accession>
<dbReference type="InterPro" id="IPR022675">
    <property type="entry name" value="G6P_DH_C"/>
</dbReference>
<dbReference type="GO" id="GO:0004345">
    <property type="term" value="F:glucose-6-phosphate dehydrogenase activity"/>
    <property type="evidence" value="ECO:0007669"/>
    <property type="project" value="UniProtKB-EC"/>
</dbReference>
<dbReference type="GO" id="GO:0050661">
    <property type="term" value="F:NADP binding"/>
    <property type="evidence" value="ECO:0007669"/>
    <property type="project" value="InterPro"/>
</dbReference>
<dbReference type="Gene3D" id="3.30.360.10">
    <property type="entry name" value="Dihydrodipicolinate Reductase, domain 2"/>
    <property type="match status" value="1"/>
</dbReference>
<sequence>MVLRSNYRHIEQFGFGSSSGSAPVLAPQGIAVLAEAAATSLSLEGINALAAAMDAVKNDLSGPHLAEFTAAKIEALCKQFPAGPLKVTSPNAQLSRRAAAELVIRIQPNEAIYYRMLAKTPGLTSRAHEVRRTILDLDLRKQEVGRVPEAYEKLIHDVVQGESHNFVRTDEVEEGWRIFDPLIKALESPTGPDPEAYAQGSRGPIKTTSDDLASDLSAHSTEKSTILQVEREKISRTEAEVARIIGEAGAFAKQKETEASITAATCMANGKSAMGMAEGEAASAFVAKRAYEADLKRLEILKHIVVRGTESRIATSQENTVSLNPENAAVTAVVTQGLEALRAKLAEITVTSLAKLEQHPKQMAMH</sequence>